<dbReference type="GeneID" id="93299194"/>
<reference evidence="2 3" key="1">
    <citation type="submission" date="2016-07" db="EMBL/GenBank/DDBJ databases">
        <title>Characterization of isolates of Eisenbergiella tayi derived from blood cultures, using whole genome sequencing.</title>
        <authorList>
            <person name="Burdz T."/>
            <person name="Wiebe D."/>
            <person name="Huynh C."/>
            <person name="Bernard K."/>
        </authorList>
    </citation>
    <scope>NUCLEOTIDE SEQUENCE [LARGE SCALE GENOMIC DNA]</scope>
    <source>
        <strain evidence="2 3">NML 120489</strain>
    </source>
</reference>
<dbReference type="InterPro" id="IPR050312">
    <property type="entry name" value="IolE/XylAMocC-like"/>
</dbReference>
<dbReference type="InterPro" id="IPR013022">
    <property type="entry name" value="Xyl_isomerase-like_TIM-brl"/>
</dbReference>
<comment type="caution">
    <text evidence="2">The sequence shown here is derived from an EMBL/GenBank/DDBJ whole genome shotgun (WGS) entry which is preliminary data.</text>
</comment>
<dbReference type="PANTHER" id="PTHR12110">
    <property type="entry name" value="HYDROXYPYRUVATE ISOMERASE"/>
    <property type="match status" value="1"/>
</dbReference>
<sequence>MYQVLDVRLLKIPGTVEELAPLAREYGFDGLDVPEAILGDEKKADSAQAAMKENGLKWGLLPTPVDFFDETIDEKKFEEALEIQKRWAQLGEKIGVKYAYNHIWPSSSREFDENFEWHVKRLEKLQEVFVNHGIQYGFEFLGPKELRVRHPHPFVHTISGVLSIADAAGGKTGFLFDTYHWYCGSGRLDDLYFAAQNCHRMVNFHLNDGVAGKSRDEQEDQVRAMPMTTGIIDAARIYQLFEKNGYEGPVMCEPMVPSTDRFAVQDIEKSMAEVKDAFNRCSGIISTGRR</sequence>
<evidence type="ECO:0000313" key="3">
    <source>
        <dbReference type="Proteomes" id="UP000095003"/>
    </source>
</evidence>
<protein>
    <submittedName>
        <fullName evidence="2">Xylose isomerase-like TIM barrel</fullName>
    </submittedName>
</protein>
<gene>
    <name evidence="2" type="ORF">BEH84_00679</name>
</gene>
<evidence type="ECO:0000259" key="1">
    <source>
        <dbReference type="Pfam" id="PF01261"/>
    </source>
</evidence>
<dbReference type="PANTHER" id="PTHR12110:SF21">
    <property type="entry name" value="XYLOSE ISOMERASE-LIKE TIM BARREL DOMAIN-CONTAINING PROTEIN"/>
    <property type="match status" value="1"/>
</dbReference>
<accession>A0A1E3AWF6</accession>
<dbReference type="AlphaFoldDB" id="A0A1E3AWF6"/>
<dbReference type="Pfam" id="PF01261">
    <property type="entry name" value="AP_endonuc_2"/>
    <property type="match status" value="1"/>
</dbReference>
<keyword evidence="2" id="KW-0413">Isomerase</keyword>
<dbReference type="Gene3D" id="3.20.20.150">
    <property type="entry name" value="Divalent-metal-dependent TIM barrel enzymes"/>
    <property type="match status" value="1"/>
</dbReference>
<proteinExistence type="predicted"/>
<dbReference type="SUPFAM" id="SSF51658">
    <property type="entry name" value="Xylose isomerase-like"/>
    <property type="match status" value="1"/>
</dbReference>
<dbReference type="Proteomes" id="UP000095003">
    <property type="component" value="Unassembled WGS sequence"/>
</dbReference>
<name>A0A1E3AWF6_9FIRM</name>
<dbReference type="RefSeq" id="WP_069155738.1">
    <property type="nucleotide sequence ID" value="NZ_DBFYTC010000197.1"/>
</dbReference>
<dbReference type="InterPro" id="IPR036237">
    <property type="entry name" value="Xyl_isomerase-like_sf"/>
</dbReference>
<feature type="domain" description="Xylose isomerase-like TIM barrel" evidence="1">
    <location>
        <begin position="22"/>
        <end position="258"/>
    </location>
</feature>
<dbReference type="EMBL" id="MCGI01000001">
    <property type="protein sequence ID" value="ODM12964.1"/>
    <property type="molecule type" value="Genomic_DNA"/>
</dbReference>
<organism evidence="2 3">
    <name type="scientific">Eisenbergiella tayi</name>
    <dbReference type="NCBI Taxonomy" id="1432052"/>
    <lineage>
        <taxon>Bacteria</taxon>
        <taxon>Bacillati</taxon>
        <taxon>Bacillota</taxon>
        <taxon>Clostridia</taxon>
        <taxon>Lachnospirales</taxon>
        <taxon>Lachnospiraceae</taxon>
        <taxon>Eisenbergiella</taxon>
    </lineage>
</organism>
<dbReference type="GO" id="GO:0016853">
    <property type="term" value="F:isomerase activity"/>
    <property type="evidence" value="ECO:0007669"/>
    <property type="project" value="UniProtKB-KW"/>
</dbReference>
<evidence type="ECO:0000313" key="2">
    <source>
        <dbReference type="EMBL" id="ODM12964.1"/>
    </source>
</evidence>